<feature type="region of interest" description="Disordered" evidence="1">
    <location>
        <begin position="356"/>
        <end position="388"/>
    </location>
</feature>
<name>A0A6J5TLT9_PRUAR</name>
<dbReference type="AlphaFoldDB" id="A0A6J5TLT9"/>
<dbReference type="EMBL" id="CAEKDK010000001">
    <property type="protein sequence ID" value="CAB4264552.1"/>
    <property type="molecule type" value="Genomic_DNA"/>
</dbReference>
<gene>
    <name evidence="2" type="ORF">CURHAP_LOCUS6426</name>
</gene>
<reference evidence="2 3" key="1">
    <citation type="submission" date="2020-05" db="EMBL/GenBank/DDBJ databases">
        <authorList>
            <person name="Campoy J."/>
            <person name="Schneeberger K."/>
            <person name="Spophaly S."/>
        </authorList>
    </citation>
    <scope>NUCLEOTIDE SEQUENCE [LARGE SCALE GENOMIC DNA]</scope>
    <source>
        <strain evidence="2">PruArmRojPasFocal</strain>
    </source>
</reference>
<protein>
    <submittedName>
        <fullName evidence="2">Uncharacterized protein</fullName>
    </submittedName>
</protein>
<accession>A0A6J5TLT9</accession>
<proteinExistence type="predicted"/>
<evidence type="ECO:0000256" key="1">
    <source>
        <dbReference type="SAM" id="MobiDB-lite"/>
    </source>
</evidence>
<evidence type="ECO:0000313" key="2">
    <source>
        <dbReference type="EMBL" id="CAB4264552.1"/>
    </source>
</evidence>
<organism evidence="2 3">
    <name type="scientific">Prunus armeniaca</name>
    <name type="common">Apricot</name>
    <name type="synonym">Armeniaca vulgaris</name>
    <dbReference type="NCBI Taxonomy" id="36596"/>
    <lineage>
        <taxon>Eukaryota</taxon>
        <taxon>Viridiplantae</taxon>
        <taxon>Streptophyta</taxon>
        <taxon>Embryophyta</taxon>
        <taxon>Tracheophyta</taxon>
        <taxon>Spermatophyta</taxon>
        <taxon>Magnoliopsida</taxon>
        <taxon>eudicotyledons</taxon>
        <taxon>Gunneridae</taxon>
        <taxon>Pentapetalae</taxon>
        <taxon>rosids</taxon>
        <taxon>fabids</taxon>
        <taxon>Rosales</taxon>
        <taxon>Rosaceae</taxon>
        <taxon>Amygdaloideae</taxon>
        <taxon>Amygdaleae</taxon>
        <taxon>Prunus</taxon>
    </lineage>
</organism>
<sequence length="416" mass="44298">MLLVKEACDAVAFIKSPVAAAAAIDFFVLCTFTASSFDSAAFVPPSTPLPPQPTLTPTAMAASPPRILIDNFYAELNANGYKFAELEHPPEAKLEHPPKVAAAPSKAGVAINLKILIKGKDLNTAIAKDVTATLNAPKALKAALMKLKIVMNDKDIALVMAEVVEAAAAATATVPTSRFRKPMLLVNVDLEVESATDLLREMYNEVVASAILKSPPTSLALHPQSIGPLLPPMNCKDIVLAMTEAAKVATPAIAAVPTPRFRKSMLPVVVDPEVESAVDLLKEMYNKVVAAAILKSPIQLQIYDDSFRKKEKEELMLLVKELCDAIAFIENPVTPVAAIDFFVLCIFMASSSDSAASVPPSTPQPTDHLLPPQSTGPPLPSQPTFAPTAVAASPPRILINSFYAELNAKAYKFAEP</sequence>
<dbReference type="Proteomes" id="UP000507222">
    <property type="component" value="Unassembled WGS sequence"/>
</dbReference>
<evidence type="ECO:0000313" key="3">
    <source>
        <dbReference type="Proteomes" id="UP000507222"/>
    </source>
</evidence>